<keyword evidence="2" id="KW-0012">Acyltransferase</keyword>
<dbReference type="InterPro" id="IPR050832">
    <property type="entry name" value="Bact_Acetyltransf"/>
</dbReference>
<dbReference type="SUPFAM" id="SSF55729">
    <property type="entry name" value="Acyl-CoA N-acyltransferases (Nat)"/>
    <property type="match status" value="1"/>
</dbReference>
<accession>A0A895XKX4</accession>
<proteinExistence type="predicted"/>
<feature type="domain" description="N-acetyltransferase" evidence="3">
    <location>
        <begin position="17"/>
        <end position="180"/>
    </location>
</feature>
<dbReference type="GO" id="GO:0016747">
    <property type="term" value="F:acyltransferase activity, transferring groups other than amino-acyl groups"/>
    <property type="evidence" value="ECO:0007669"/>
    <property type="project" value="InterPro"/>
</dbReference>
<dbReference type="Gene3D" id="3.40.630.30">
    <property type="match status" value="1"/>
</dbReference>
<name>A0A895XKX4_9ACTN</name>
<evidence type="ECO:0000256" key="1">
    <source>
        <dbReference type="ARBA" id="ARBA00022679"/>
    </source>
</evidence>
<dbReference type="Proteomes" id="UP000662939">
    <property type="component" value="Chromosome"/>
</dbReference>
<keyword evidence="5" id="KW-1185">Reference proteome</keyword>
<protein>
    <submittedName>
        <fullName evidence="4">GNAT family N-acetyltransferase</fullName>
    </submittedName>
</protein>
<dbReference type="PANTHER" id="PTHR43877">
    <property type="entry name" value="AMINOALKYLPHOSPHONATE N-ACETYLTRANSFERASE-RELATED-RELATED"/>
    <property type="match status" value="1"/>
</dbReference>
<dbReference type="InterPro" id="IPR016181">
    <property type="entry name" value="Acyl_CoA_acyltransferase"/>
</dbReference>
<evidence type="ECO:0000256" key="2">
    <source>
        <dbReference type="ARBA" id="ARBA00023315"/>
    </source>
</evidence>
<dbReference type="PANTHER" id="PTHR43877:SF2">
    <property type="entry name" value="AMINOALKYLPHOSPHONATE N-ACETYLTRANSFERASE-RELATED"/>
    <property type="match status" value="1"/>
</dbReference>
<dbReference type="RefSeq" id="WP_213172380.1">
    <property type="nucleotide sequence ID" value="NZ_CP070496.1"/>
</dbReference>
<gene>
    <name evidence="4" type="ORF">JQS30_05525</name>
</gene>
<dbReference type="Pfam" id="PF00583">
    <property type="entry name" value="Acetyltransf_1"/>
    <property type="match status" value="1"/>
</dbReference>
<reference evidence="4" key="1">
    <citation type="submission" date="2021-02" db="EMBL/GenBank/DDBJ databases">
        <title>Natronoglycomyces albus gen. nov., sp. nov, a haloalkaliphilic actinobacterium from a soda solonchak soil.</title>
        <authorList>
            <person name="Sorokin D.Y."/>
            <person name="Khijniak T.V."/>
            <person name="Zakharycheva A.P."/>
            <person name="Boueva O.V."/>
            <person name="Ariskina E.V."/>
            <person name="Hahnke R.L."/>
            <person name="Bunk B."/>
            <person name="Sproer C."/>
            <person name="Schumann P."/>
            <person name="Evtushenko L.I."/>
            <person name="Kublanov I.V."/>
        </authorList>
    </citation>
    <scope>NUCLEOTIDE SEQUENCE</scope>
    <source>
        <strain evidence="4">DSM 106290</strain>
    </source>
</reference>
<dbReference type="PROSITE" id="PS51186">
    <property type="entry name" value="GNAT"/>
    <property type="match status" value="1"/>
</dbReference>
<evidence type="ECO:0000259" key="3">
    <source>
        <dbReference type="PROSITE" id="PS51186"/>
    </source>
</evidence>
<keyword evidence="1" id="KW-0808">Transferase</keyword>
<organism evidence="4 5">
    <name type="scientific">Natronoglycomyces albus</name>
    <dbReference type="NCBI Taxonomy" id="2811108"/>
    <lineage>
        <taxon>Bacteria</taxon>
        <taxon>Bacillati</taxon>
        <taxon>Actinomycetota</taxon>
        <taxon>Actinomycetes</taxon>
        <taxon>Glycomycetales</taxon>
        <taxon>Glycomycetaceae</taxon>
        <taxon>Natronoglycomyces</taxon>
    </lineage>
</organism>
<dbReference type="KEGG" id="nav:JQS30_05525"/>
<evidence type="ECO:0000313" key="5">
    <source>
        <dbReference type="Proteomes" id="UP000662939"/>
    </source>
</evidence>
<evidence type="ECO:0000313" key="4">
    <source>
        <dbReference type="EMBL" id="QSB06371.1"/>
    </source>
</evidence>
<dbReference type="EMBL" id="CP070496">
    <property type="protein sequence ID" value="QSB06371.1"/>
    <property type="molecule type" value="Genomic_DNA"/>
</dbReference>
<dbReference type="InterPro" id="IPR000182">
    <property type="entry name" value="GNAT_dom"/>
</dbReference>
<dbReference type="AlphaFoldDB" id="A0A895XKX4"/>
<sequence>MTTNPTTNIDTYPSSGLVVRPAEPGDYAAIAEVVTQAYRAVGQLEGTASFYEQELRDVAGRVEKAEVIVAVDATSNDVLGSVTICPVDSPLSELAQPGELEFRMLAVSTSAQRRGVGRALVQAVCDRARELDCHQLVIYVRTAVAAEAVALYEKLGFETMPERDWMPIPTVTLHAYRLRL</sequence>
<dbReference type="CDD" id="cd04301">
    <property type="entry name" value="NAT_SF"/>
    <property type="match status" value="1"/>
</dbReference>